<dbReference type="InterPro" id="IPR025658">
    <property type="entry name" value="Cyclophilin_TM1367"/>
</dbReference>
<name>A0ABV9PW27_9BACL</name>
<organism evidence="2 3">
    <name type="scientific">Effusibacillus consociatus</name>
    <dbReference type="NCBI Taxonomy" id="1117041"/>
    <lineage>
        <taxon>Bacteria</taxon>
        <taxon>Bacillati</taxon>
        <taxon>Bacillota</taxon>
        <taxon>Bacilli</taxon>
        <taxon>Bacillales</taxon>
        <taxon>Alicyclobacillaceae</taxon>
        <taxon>Effusibacillus</taxon>
    </lineage>
</organism>
<dbReference type="Proteomes" id="UP001596002">
    <property type="component" value="Unassembled WGS sequence"/>
</dbReference>
<feature type="domain" description="Cyclophilin TM1367-like" evidence="1">
    <location>
        <begin position="2"/>
        <end position="119"/>
    </location>
</feature>
<sequence length="123" mass="13504">MKKIQLQVNEFCLQAVLYDTPAGQAIWDSLPISAKGNLWGDEIYFSIDARVKMENGREVVEEGDLGFWPPGSAFCIFYGLTPVSSPGEIRPASPVEVVGKIIGDYKVLKQVKSTPKVTITPSE</sequence>
<accession>A0ABV9PW27</accession>
<protein>
    <submittedName>
        <fullName evidence="2">Cyclophilin-like fold protein</fullName>
    </submittedName>
</protein>
<reference evidence="3" key="1">
    <citation type="journal article" date="2019" name="Int. J. Syst. Evol. Microbiol.">
        <title>The Global Catalogue of Microorganisms (GCM) 10K type strain sequencing project: providing services to taxonomists for standard genome sequencing and annotation.</title>
        <authorList>
            <consortium name="The Broad Institute Genomics Platform"/>
            <consortium name="The Broad Institute Genome Sequencing Center for Infectious Disease"/>
            <person name="Wu L."/>
            <person name="Ma J."/>
        </authorList>
    </citation>
    <scope>NUCLEOTIDE SEQUENCE [LARGE SCALE GENOMIC DNA]</scope>
    <source>
        <strain evidence="3">WYCCWR 12678</strain>
    </source>
</reference>
<evidence type="ECO:0000313" key="3">
    <source>
        <dbReference type="Proteomes" id="UP001596002"/>
    </source>
</evidence>
<dbReference type="Pfam" id="PF04126">
    <property type="entry name" value="Cyclophil_like"/>
    <property type="match status" value="1"/>
</dbReference>
<comment type="caution">
    <text evidence="2">The sequence shown here is derived from an EMBL/GenBank/DDBJ whole genome shotgun (WGS) entry which is preliminary data.</text>
</comment>
<proteinExistence type="predicted"/>
<dbReference type="EMBL" id="JBHSHC010000022">
    <property type="protein sequence ID" value="MFC4766456.1"/>
    <property type="molecule type" value="Genomic_DNA"/>
</dbReference>
<dbReference type="InterPro" id="IPR029000">
    <property type="entry name" value="Cyclophilin-like_dom_sf"/>
</dbReference>
<evidence type="ECO:0000313" key="2">
    <source>
        <dbReference type="EMBL" id="MFC4766456.1"/>
    </source>
</evidence>
<dbReference type="RefSeq" id="WP_380024324.1">
    <property type="nucleotide sequence ID" value="NZ_JBHSHC010000022.1"/>
</dbReference>
<gene>
    <name evidence="2" type="ORF">ACFO8Q_03530</name>
</gene>
<evidence type="ECO:0000259" key="1">
    <source>
        <dbReference type="Pfam" id="PF04126"/>
    </source>
</evidence>
<dbReference type="SUPFAM" id="SSF50891">
    <property type="entry name" value="Cyclophilin-like"/>
    <property type="match status" value="1"/>
</dbReference>
<keyword evidence="3" id="KW-1185">Reference proteome</keyword>
<dbReference type="Gene3D" id="2.40.100.20">
    <property type="match status" value="1"/>
</dbReference>